<dbReference type="InterPro" id="IPR011047">
    <property type="entry name" value="Quinoprotein_ADH-like_sf"/>
</dbReference>
<proteinExistence type="predicted"/>
<feature type="repeat" description="WD" evidence="3">
    <location>
        <begin position="353"/>
        <end position="380"/>
    </location>
</feature>
<evidence type="ECO:0000256" key="1">
    <source>
        <dbReference type="ARBA" id="ARBA00022574"/>
    </source>
</evidence>
<name>A0A345HPE7_9ACTN</name>
<dbReference type="InterPro" id="IPR050349">
    <property type="entry name" value="WD_LIS1/nudF_dynein_reg"/>
</dbReference>
<accession>A0A345HPE7</accession>
<dbReference type="KEGG" id="spad:DVK44_13540"/>
<dbReference type="PANTHER" id="PTHR44129">
    <property type="entry name" value="WD REPEAT-CONTAINING PROTEIN POP1"/>
    <property type="match status" value="1"/>
</dbReference>
<dbReference type="EMBL" id="CP031194">
    <property type="protein sequence ID" value="AXG78571.1"/>
    <property type="molecule type" value="Genomic_DNA"/>
</dbReference>
<dbReference type="OrthoDB" id="4194759at2"/>
<keyword evidence="1 3" id="KW-0853">WD repeat</keyword>
<feature type="repeat" description="WD" evidence="3">
    <location>
        <begin position="301"/>
        <end position="342"/>
    </location>
</feature>
<dbReference type="Proteomes" id="UP000253868">
    <property type="component" value="Chromosome"/>
</dbReference>
<sequence length="380" mass="40681">MVTLCRQTGGPMPHADSRVGRLIRALAAEPPPAKVEERVAGRLVLALGARSLPPRAVPERPRRPLPEPGLAVGRFSGFLTSLAVVLTCLTATVAQGMLPVPWAPKRPGKEVAIEQWRLVDNGRLWTDLGTDALTFSPKDGHLLMTISAKGVDSWDVANPEHPERVGLGEHGVKSRALLGVSPDGLTLVVVDGQSVLGLRTDNGQRVWSITNPHTKVKAIHVSQYSVMFAVSDATRSTQLQSVSPGETDGTRTTAKGRIPLDARAAQFSPDGKTLAIATDDGALHLWDTSSSSGPRRTGPPFPAENKRTTALAFSADGRLLATVDADHVARLWDVENPERPQPLGSPLASNVPVTAIAFSRDPRLVATVGTDRTAYLWRRN</sequence>
<dbReference type="InterPro" id="IPR015943">
    <property type="entry name" value="WD40/YVTN_repeat-like_dom_sf"/>
</dbReference>
<dbReference type="InterPro" id="IPR019775">
    <property type="entry name" value="WD40_repeat_CS"/>
</dbReference>
<feature type="repeat" description="WD" evidence="3">
    <location>
        <begin position="267"/>
        <end position="296"/>
    </location>
</feature>
<dbReference type="PROSITE" id="PS50082">
    <property type="entry name" value="WD_REPEATS_2"/>
    <property type="match status" value="3"/>
</dbReference>
<dbReference type="InterPro" id="IPR001680">
    <property type="entry name" value="WD40_rpt"/>
</dbReference>
<organism evidence="4 5">
    <name type="scientific">Streptomyces paludis</name>
    <dbReference type="NCBI Taxonomy" id="2282738"/>
    <lineage>
        <taxon>Bacteria</taxon>
        <taxon>Bacillati</taxon>
        <taxon>Actinomycetota</taxon>
        <taxon>Actinomycetes</taxon>
        <taxon>Kitasatosporales</taxon>
        <taxon>Streptomycetaceae</taxon>
        <taxon>Streptomyces</taxon>
    </lineage>
</organism>
<dbReference type="Pfam" id="PF00400">
    <property type="entry name" value="WD40"/>
    <property type="match status" value="3"/>
</dbReference>
<keyword evidence="2" id="KW-0677">Repeat</keyword>
<keyword evidence="5" id="KW-1185">Reference proteome</keyword>
<dbReference type="PROSITE" id="PS00678">
    <property type="entry name" value="WD_REPEATS_1"/>
    <property type="match status" value="2"/>
</dbReference>
<evidence type="ECO:0000313" key="4">
    <source>
        <dbReference type="EMBL" id="AXG78571.1"/>
    </source>
</evidence>
<dbReference type="PROSITE" id="PS50294">
    <property type="entry name" value="WD_REPEATS_REGION"/>
    <property type="match status" value="2"/>
</dbReference>
<evidence type="ECO:0000256" key="2">
    <source>
        <dbReference type="ARBA" id="ARBA00022737"/>
    </source>
</evidence>
<dbReference type="AlphaFoldDB" id="A0A345HPE7"/>
<evidence type="ECO:0000313" key="5">
    <source>
        <dbReference type="Proteomes" id="UP000253868"/>
    </source>
</evidence>
<dbReference type="Gene3D" id="2.130.10.10">
    <property type="entry name" value="YVTN repeat-like/Quinoprotein amine dehydrogenase"/>
    <property type="match status" value="1"/>
</dbReference>
<protein>
    <submittedName>
        <fullName evidence="4">WD40 repeat domain-containing protein</fullName>
    </submittedName>
</protein>
<dbReference type="SMART" id="SM00320">
    <property type="entry name" value="WD40"/>
    <property type="match status" value="3"/>
</dbReference>
<evidence type="ECO:0000256" key="3">
    <source>
        <dbReference type="PROSITE-ProRule" id="PRU00221"/>
    </source>
</evidence>
<dbReference type="SUPFAM" id="SSF50998">
    <property type="entry name" value="Quinoprotein alcohol dehydrogenase-like"/>
    <property type="match status" value="1"/>
</dbReference>
<gene>
    <name evidence="4" type="ORF">DVK44_13540</name>
</gene>
<reference evidence="5" key="1">
    <citation type="submission" date="2018-07" db="EMBL/GenBank/DDBJ databases">
        <authorList>
            <person name="Zhao J."/>
        </authorList>
    </citation>
    <scope>NUCLEOTIDE SEQUENCE [LARGE SCALE GENOMIC DNA]</scope>
    <source>
        <strain evidence="5">GSSD-12</strain>
    </source>
</reference>